<accession>A0A8J4F8I9</accession>
<proteinExistence type="predicted"/>
<sequence>MEAFTEVLLGIGAGCQNLQRQAYGSLQALMQESAYQPAADWAEFRASRGLGIPSDSAGQLVLFPGAIGKRAWASRASFTPNSHTCHFLSRMYSNAAPFASLVVSSGRNAPTGSVVPGGSGGQGESHGRSSCCATVHMLRQQEQQQQKAVAVVQEADGQQHRPAGGLHQLQDLSGIWIKNRQYSQSMEDAMNLMRLNGVVRQAVKLVKGVNIQVDRDNFTFTVFSFISWFKVKEVYPMNGEERHYRRRDLRRGGAMGHVEPQGRNIQVHLRWNDPYGGQGWDHFRLVSEDELHIDSVIEVAGQTARYLTVYNRKPKTRRQKPSGNEATHPASSEVGDDGAGSDRGDHHGVGGAGGKK</sequence>
<reference evidence="2" key="1">
    <citation type="journal article" date="2021" name="Proc. Natl. Acad. Sci. U.S.A.">
        <title>Three genomes in the algal genus Volvox reveal the fate of a haploid sex-determining region after a transition to homothallism.</title>
        <authorList>
            <person name="Yamamoto K."/>
            <person name="Hamaji T."/>
            <person name="Kawai-Toyooka H."/>
            <person name="Matsuzaki R."/>
            <person name="Takahashi F."/>
            <person name="Nishimura Y."/>
            <person name="Kawachi M."/>
            <person name="Noguchi H."/>
            <person name="Minakuchi Y."/>
            <person name="Umen J.G."/>
            <person name="Toyoda A."/>
            <person name="Nozaki H."/>
        </authorList>
    </citation>
    <scope>NUCLEOTIDE SEQUENCE</scope>
    <source>
        <strain evidence="2">NIES-3780</strain>
    </source>
</reference>
<evidence type="ECO:0000313" key="2">
    <source>
        <dbReference type="EMBL" id="GIL61664.1"/>
    </source>
</evidence>
<gene>
    <name evidence="2" type="ORF">Vafri_16085</name>
</gene>
<evidence type="ECO:0000256" key="1">
    <source>
        <dbReference type="SAM" id="MobiDB-lite"/>
    </source>
</evidence>
<keyword evidence="3" id="KW-1185">Reference proteome</keyword>
<comment type="caution">
    <text evidence="2">The sequence shown here is derived from an EMBL/GenBank/DDBJ whole genome shotgun (WGS) entry which is preliminary data.</text>
</comment>
<feature type="region of interest" description="Disordered" evidence="1">
    <location>
        <begin position="310"/>
        <end position="356"/>
    </location>
</feature>
<evidence type="ECO:0000313" key="3">
    <source>
        <dbReference type="Proteomes" id="UP000747399"/>
    </source>
</evidence>
<protein>
    <submittedName>
        <fullName evidence="2">Uncharacterized protein</fullName>
    </submittedName>
</protein>
<name>A0A8J4F8I9_9CHLO</name>
<dbReference type="AlphaFoldDB" id="A0A8J4F8I9"/>
<organism evidence="2 3">
    <name type="scientific">Volvox africanus</name>
    <dbReference type="NCBI Taxonomy" id="51714"/>
    <lineage>
        <taxon>Eukaryota</taxon>
        <taxon>Viridiplantae</taxon>
        <taxon>Chlorophyta</taxon>
        <taxon>core chlorophytes</taxon>
        <taxon>Chlorophyceae</taxon>
        <taxon>CS clade</taxon>
        <taxon>Chlamydomonadales</taxon>
        <taxon>Volvocaceae</taxon>
        <taxon>Volvox</taxon>
    </lineage>
</organism>
<dbReference type="EMBL" id="BNCO01000046">
    <property type="protein sequence ID" value="GIL61664.1"/>
    <property type="molecule type" value="Genomic_DNA"/>
</dbReference>
<dbReference type="Proteomes" id="UP000747399">
    <property type="component" value="Unassembled WGS sequence"/>
</dbReference>